<dbReference type="GO" id="GO:0043235">
    <property type="term" value="C:receptor complex"/>
    <property type="evidence" value="ECO:0007669"/>
    <property type="project" value="TreeGrafter"/>
</dbReference>
<evidence type="ECO:0000259" key="9">
    <source>
        <dbReference type="PROSITE" id="PS50011"/>
    </source>
</evidence>
<dbReference type="GO" id="GO:0004714">
    <property type="term" value="F:transmembrane receptor protein tyrosine kinase activity"/>
    <property type="evidence" value="ECO:0007669"/>
    <property type="project" value="TreeGrafter"/>
</dbReference>
<dbReference type="KEGG" id="dvv:114335624"/>
<comment type="subcellular location">
    <subcellularLocation>
        <location evidence="1">Membrane</location>
        <topology evidence="1">Single-pass type I membrane protein</topology>
    </subcellularLocation>
</comment>
<reference evidence="11" key="2">
    <citation type="submission" date="2025-05" db="UniProtKB">
        <authorList>
            <consortium name="EnsemblMetazoa"/>
        </authorList>
    </citation>
    <scope>IDENTIFICATION</scope>
</reference>
<proteinExistence type="predicted"/>
<feature type="transmembrane region" description="Helical" evidence="7">
    <location>
        <begin position="353"/>
        <end position="379"/>
    </location>
</feature>
<evidence type="ECO:0000313" key="11">
    <source>
        <dbReference type="EnsemblMetazoa" id="XP_028141687.1"/>
    </source>
</evidence>
<dbReference type="InterPro" id="IPR050122">
    <property type="entry name" value="RTK"/>
</dbReference>
<feature type="domain" description="Fibronectin type-III" evidence="10">
    <location>
        <begin position="110"/>
        <end position="208"/>
    </location>
</feature>
<dbReference type="PROSITE" id="PS50853">
    <property type="entry name" value="FN3"/>
    <property type="match status" value="1"/>
</dbReference>
<keyword evidence="13" id="KW-0418">Kinase</keyword>
<dbReference type="CDD" id="cd00192">
    <property type="entry name" value="PTKc"/>
    <property type="match status" value="1"/>
</dbReference>
<feature type="domain" description="Protein kinase" evidence="9">
    <location>
        <begin position="439"/>
        <end position="708"/>
    </location>
</feature>
<dbReference type="InterPro" id="IPR000719">
    <property type="entry name" value="Prot_kinase_dom"/>
</dbReference>
<dbReference type="PRINTS" id="PR00109">
    <property type="entry name" value="TYRKINASE"/>
</dbReference>
<dbReference type="GO" id="GO:0005524">
    <property type="term" value="F:ATP binding"/>
    <property type="evidence" value="ECO:0007669"/>
    <property type="project" value="InterPro"/>
</dbReference>
<dbReference type="AlphaFoldDB" id="A0A6P7G3T7"/>
<accession>A0A6P7G3T7</accession>
<evidence type="ECO:0000256" key="2">
    <source>
        <dbReference type="ARBA" id="ARBA00022692"/>
    </source>
</evidence>
<dbReference type="InterPro" id="IPR013783">
    <property type="entry name" value="Ig-like_fold"/>
</dbReference>
<dbReference type="GO" id="GO:0007169">
    <property type="term" value="P:cell surface receptor protein tyrosine kinase signaling pathway"/>
    <property type="evidence" value="ECO:0007669"/>
    <property type="project" value="TreeGrafter"/>
</dbReference>
<protein>
    <submittedName>
        <fullName evidence="13">Tyrosine-protein kinase Wsck</fullName>
    </submittedName>
</protein>
<dbReference type="Gene3D" id="3.30.200.20">
    <property type="entry name" value="Phosphorylase Kinase, domain 1"/>
    <property type="match status" value="1"/>
</dbReference>
<evidence type="ECO:0000256" key="4">
    <source>
        <dbReference type="ARBA" id="ARBA00022989"/>
    </source>
</evidence>
<evidence type="ECO:0000256" key="8">
    <source>
        <dbReference type="SAM" id="SignalP"/>
    </source>
</evidence>
<name>A0A6P7G3T7_DIAVI</name>
<dbReference type="CTD" id="318600"/>
<evidence type="ECO:0000256" key="5">
    <source>
        <dbReference type="ARBA" id="ARBA00023136"/>
    </source>
</evidence>
<dbReference type="EnsemblMetazoa" id="XM_028285886.2">
    <property type="protein sequence ID" value="XP_028141687.1"/>
    <property type="gene ID" value="LOC114335624"/>
</dbReference>
<dbReference type="Pfam" id="PF23144">
    <property type="entry name" value="Fn3_PTPRU"/>
    <property type="match status" value="1"/>
</dbReference>
<keyword evidence="13" id="KW-0808">Transferase</keyword>
<dbReference type="GO" id="GO:0045664">
    <property type="term" value="P:regulation of neuron differentiation"/>
    <property type="evidence" value="ECO:0007669"/>
    <property type="project" value="TreeGrafter"/>
</dbReference>
<dbReference type="OrthoDB" id="9943809at2759"/>
<evidence type="ECO:0000313" key="13">
    <source>
        <dbReference type="RefSeq" id="XP_028141687.1"/>
    </source>
</evidence>
<dbReference type="Proteomes" id="UP001652700">
    <property type="component" value="Unplaced"/>
</dbReference>
<evidence type="ECO:0000256" key="6">
    <source>
        <dbReference type="ARBA" id="ARBA00023180"/>
    </source>
</evidence>
<dbReference type="GeneID" id="114335624"/>
<keyword evidence="6" id="KW-0325">Glycoprotein</keyword>
<evidence type="ECO:0000313" key="12">
    <source>
        <dbReference type="Proteomes" id="UP001652700"/>
    </source>
</evidence>
<dbReference type="PROSITE" id="PS50011">
    <property type="entry name" value="PROTEIN_KINASE_DOM"/>
    <property type="match status" value="1"/>
</dbReference>
<keyword evidence="4 7" id="KW-1133">Transmembrane helix</keyword>
<dbReference type="SUPFAM" id="SSF56112">
    <property type="entry name" value="Protein kinase-like (PK-like)"/>
    <property type="match status" value="1"/>
</dbReference>
<keyword evidence="5 7" id="KW-0472">Membrane</keyword>
<evidence type="ECO:0000259" key="10">
    <source>
        <dbReference type="PROSITE" id="PS50853"/>
    </source>
</evidence>
<dbReference type="SMART" id="SM00060">
    <property type="entry name" value="FN3"/>
    <property type="match status" value="1"/>
</dbReference>
<dbReference type="PANTHER" id="PTHR24416">
    <property type="entry name" value="TYROSINE-PROTEIN KINASE RECEPTOR"/>
    <property type="match status" value="1"/>
</dbReference>
<dbReference type="InterPro" id="IPR003961">
    <property type="entry name" value="FN3_dom"/>
</dbReference>
<evidence type="ECO:0000256" key="1">
    <source>
        <dbReference type="ARBA" id="ARBA00004479"/>
    </source>
</evidence>
<gene>
    <name evidence="13" type="primary">LOC114335624</name>
</gene>
<dbReference type="SUPFAM" id="SSF49265">
    <property type="entry name" value="Fibronectin type III"/>
    <property type="match status" value="1"/>
</dbReference>
<reference evidence="13" key="1">
    <citation type="submission" date="2025-04" db="UniProtKB">
        <authorList>
            <consortium name="RefSeq"/>
        </authorList>
    </citation>
    <scope>IDENTIFICATION</scope>
    <source>
        <tissue evidence="13">Whole insect</tissue>
    </source>
</reference>
<dbReference type="PANTHER" id="PTHR24416:SF604">
    <property type="entry name" value="RECEPTOR PROTEIN-TYROSINE KINASE"/>
    <property type="match status" value="1"/>
</dbReference>
<evidence type="ECO:0000256" key="3">
    <source>
        <dbReference type="ARBA" id="ARBA00022729"/>
    </source>
</evidence>
<dbReference type="InParanoid" id="A0A6P7G3T7"/>
<feature type="signal peptide" evidence="8">
    <location>
        <begin position="1"/>
        <end position="16"/>
    </location>
</feature>
<dbReference type="CDD" id="cd00063">
    <property type="entry name" value="FN3"/>
    <property type="match status" value="1"/>
</dbReference>
<dbReference type="InterPro" id="IPR057598">
    <property type="entry name" value="Fn3_PTPRU"/>
</dbReference>
<sequence>MLKFLLAIYMVHIVFSFENTFLGCYNDISPGKRIPSSIGQNRAKPECIKDCFSKYYRYSFIYTEGNCSCGNYLGEEVSNVTCSECQSETCSDSKVNLTDTYFTGNLVPGPPRNYKVTNITENHIRITWQEPESFVEITKYKIMTNVIHTYSSYAPISPEWFYSNDTFQTALNTLLPATKYNVTLSTVSPDGDGALVFRVIETKLDKPDSIPTKPKIIENRGHQLDVQLLPTPNNNGPVTAYRIIVVNEDANQDFDDTDLGSYHDANRNGLSYYIAAELNPKDINNIFTVGDGRTYGRYYNAPLDTNINYNLILALVSSLNGVEKVVYSNGVGTGSGVSILNVPDDQIGSDSPAVIIGLSVAIGLLTFMLIAGIIGFIILKSRVVNRRHRLSDNQELTLQGPMIEVENNGYIDEEEVVPVNHYRNLKQKVRTIPSSQLNVEPTNLLGVGRYGRVNSAILQDNDNVISTAAYTIQDKKMSQETRKTMLHDLDVLIKVGKHDNIICLIGMCETSQNIYVVLEHASLNLKDFLLANRDSLPGRFSTMSESQALDIAVQIAKGMAHLDSCKIIHKQLCARSVMISPVGVVKVSSYGIAQYFSHNKIPDYTRWTDVEVFKNHPHNRKSDVWSYACLLWEICALGGTPYGFVANNNEIPDKIMKGLRLPQLQYINDDMYQIMLDCWQLDFTERPSFVELGESLESLKKNDLIPYITFSTFPNFQYEQFYPDMELAVRPVF</sequence>
<dbReference type="Pfam" id="PF07714">
    <property type="entry name" value="PK_Tyr_Ser-Thr"/>
    <property type="match status" value="1"/>
</dbReference>
<dbReference type="InterPro" id="IPR011009">
    <property type="entry name" value="Kinase-like_dom_sf"/>
</dbReference>
<keyword evidence="2 7" id="KW-0812">Transmembrane</keyword>
<keyword evidence="12" id="KW-1185">Reference proteome</keyword>
<dbReference type="RefSeq" id="XP_028141687.1">
    <property type="nucleotide sequence ID" value="XM_028285886.1"/>
</dbReference>
<dbReference type="GO" id="GO:0005886">
    <property type="term" value="C:plasma membrane"/>
    <property type="evidence" value="ECO:0007669"/>
    <property type="project" value="TreeGrafter"/>
</dbReference>
<dbReference type="Gene3D" id="1.10.510.10">
    <property type="entry name" value="Transferase(Phosphotransferase) domain 1"/>
    <property type="match status" value="1"/>
</dbReference>
<organism evidence="13">
    <name type="scientific">Diabrotica virgifera virgifera</name>
    <name type="common">western corn rootworm</name>
    <dbReference type="NCBI Taxonomy" id="50390"/>
    <lineage>
        <taxon>Eukaryota</taxon>
        <taxon>Metazoa</taxon>
        <taxon>Ecdysozoa</taxon>
        <taxon>Arthropoda</taxon>
        <taxon>Hexapoda</taxon>
        <taxon>Insecta</taxon>
        <taxon>Pterygota</taxon>
        <taxon>Neoptera</taxon>
        <taxon>Endopterygota</taxon>
        <taxon>Coleoptera</taxon>
        <taxon>Polyphaga</taxon>
        <taxon>Cucujiformia</taxon>
        <taxon>Chrysomeloidea</taxon>
        <taxon>Chrysomelidae</taxon>
        <taxon>Galerucinae</taxon>
        <taxon>Diabroticina</taxon>
        <taxon>Diabroticites</taxon>
        <taxon>Diabrotica</taxon>
    </lineage>
</organism>
<evidence type="ECO:0000256" key="7">
    <source>
        <dbReference type="SAM" id="Phobius"/>
    </source>
</evidence>
<keyword evidence="3 8" id="KW-0732">Signal</keyword>
<dbReference type="InterPro" id="IPR001245">
    <property type="entry name" value="Ser-Thr/Tyr_kinase_cat_dom"/>
</dbReference>
<dbReference type="Pfam" id="PF00041">
    <property type="entry name" value="fn3"/>
    <property type="match status" value="1"/>
</dbReference>
<feature type="chain" id="PRO_5028395151" evidence="8">
    <location>
        <begin position="17"/>
        <end position="733"/>
    </location>
</feature>
<dbReference type="InterPro" id="IPR036116">
    <property type="entry name" value="FN3_sf"/>
</dbReference>
<dbReference type="Gene3D" id="2.60.40.10">
    <property type="entry name" value="Immunoglobulins"/>
    <property type="match status" value="1"/>
</dbReference>